<protein>
    <submittedName>
        <fullName evidence="3">Eukaryotic initiation factor 4A-2-like</fullName>
    </submittedName>
</protein>
<dbReference type="AlphaFoldDB" id="A0A392PCU7"/>
<dbReference type="PANTHER" id="PTHR47958">
    <property type="entry name" value="ATP-DEPENDENT RNA HELICASE DBP3"/>
    <property type="match status" value="1"/>
</dbReference>
<feature type="domain" description="Helicase C-terminal" evidence="2">
    <location>
        <begin position="1"/>
        <end position="90"/>
    </location>
</feature>
<evidence type="ECO:0000256" key="1">
    <source>
        <dbReference type="ARBA" id="ARBA00022884"/>
    </source>
</evidence>
<dbReference type="PROSITE" id="PS51194">
    <property type="entry name" value="HELICASE_CTER"/>
    <property type="match status" value="1"/>
</dbReference>
<dbReference type="Pfam" id="PF00271">
    <property type="entry name" value="Helicase_C"/>
    <property type="match status" value="1"/>
</dbReference>
<reference evidence="3 4" key="1">
    <citation type="journal article" date="2018" name="Front. Plant Sci.">
        <title>Red Clover (Trifolium pratense) and Zigzag Clover (T. medium) - A Picture of Genomic Similarities and Differences.</title>
        <authorList>
            <person name="Dluhosova J."/>
            <person name="Istvanek J."/>
            <person name="Nedelnik J."/>
            <person name="Repkova J."/>
        </authorList>
    </citation>
    <scope>NUCLEOTIDE SEQUENCE [LARGE SCALE GENOMIC DNA]</scope>
    <source>
        <strain evidence="4">cv. 10/8</strain>
        <tissue evidence="3">Leaf</tissue>
    </source>
</reference>
<dbReference type="EMBL" id="LXQA010074437">
    <property type="protein sequence ID" value="MCI09943.1"/>
    <property type="molecule type" value="Genomic_DNA"/>
</dbReference>
<dbReference type="Gene3D" id="3.40.50.300">
    <property type="entry name" value="P-loop containing nucleotide triphosphate hydrolases"/>
    <property type="match status" value="1"/>
</dbReference>
<sequence>MDQNELNSGSSQVLITTDLAHSIDVQHVYLVINYDLRIEPEKYLNRVGRRGCFRKVVAINYVEDPMMLFDIQELYDMMVAVLPYQIADLLE</sequence>
<dbReference type="SUPFAM" id="SSF52540">
    <property type="entry name" value="P-loop containing nucleoside triphosphate hydrolases"/>
    <property type="match status" value="1"/>
</dbReference>
<name>A0A392PCU7_9FABA</name>
<keyword evidence="4" id="KW-1185">Reference proteome</keyword>
<dbReference type="InterPro" id="IPR001650">
    <property type="entry name" value="Helicase_C-like"/>
</dbReference>
<accession>A0A392PCU7</accession>
<dbReference type="GO" id="GO:0003743">
    <property type="term" value="F:translation initiation factor activity"/>
    <property type="evidence" value="ECO:0007669"/>
    <property type="project" value="UniProtKB-KW"/>
</dbReference>
<evidence type="ECO:0000259" key="2">
    <source>
        <dbReference type="PROSITE" id="PS51194"/>
    </source>
</evidence>
<organism evidence="3 4">
    <name type="scientific">Trifolium medium</name>
    <dbReference type="NCBI Taxonomy" id="97028"/>
    <lineage>
        <taxon>Eukaryota</taxon>
        <taxon>Viridiplantae</taxon>
        <taxon>Streptophyta</taxon>
        <taxon>Embryophyta</taxon>
        <taxon>Tracheophyta</taxon>
        <taxon>Spermatophyta</taxon>
        <taxon>Magnoliopsida</taxon>
        <taxon>eudicotyledons</taxon>
        <taxon>Gunneridae</taxon>
        <taxon>Pentapetalae</taxon>
        <taxon>rosids</taxon>
        <taxon>fabids</taxon>
        <taxon>Fabales</taxon>
        <taxon>Fabaceae</taxon>
        <taxon>Papilionoideae</taxon>
        <taxon>50 kb inversion clade</taxon>
        <taxon>NPAAA clade</taxon>
        <taxon>Hologalegina</taxon>
        <taxon>IRL clade</taxon>
        <taxon>Trifolieae</taxon>
        <taxon>Trifolium</taxon>
    </lineage>
</organism>
<keyword evidence="3" id="KW-0396">Initiation factor</keyword>
<dbReference type="InterPro" id="IPR027417">
    <property type="entry name" value="P-loop_NTPase"/>
</dbReference>
<comment type="caution">
    <text evidence="3">The sequence shown here is derived from an EMBL/GenBank/DDBJ whole genome shotgun (WGS) entry which is preliminary data.</text>
</comment>
<keyword evidence="1" id="KW-0694">RNA-binding</keyword>
<evidence type="ECO:0000313" key="4">
    <source>
        <dbReference type="Proteomes" id="UP000265520"/>
    </source>
</evidence>
<dbReference type="Proteomes" id="UP000265520">
    <property type="component" value="Unassembled WGS sequence"/>
</dbReference>
<keyword evidence="3" id="KW-0648">Protein biosynthesis</keyword>
<evidence type="ECO:0000313" key="3">
    <source>
        <dbReference type="EMBL" id="MCI09943.1"/>
    </source>
</evidence>
<proteinExistence type="predicted"/>
<dbReference type="GO" id="GO:0003723">
    <property type="term" value="F:RNA binding"/>
    <property type="evidence" value="ECO:0007669"/>
    <property type="project" value="UniProtKB-KW"/>
</dbReference>